<evidence type="ECO:0000313" key="3">
    <source>
        <dbReference type="Proteomes" id="UP000284207"/>
    </source>
</evidence>
<dbReference type="InterPro" id="IPR011646">
    <property type="entry name" value="KAP_P-loop"/>
</dbReference>
<proteinExistence type="predicted"/>
<accession>A0A423NL23</accession>
<dbReference type="AlphaFoldDB" id="A0A423NL23"/>
<dbReference type="Pfam" id="PF07693">
    <property type="entry name" value="KAP_NTPase"/>
    <property type="match status" value="1"/>
</dbReference>
<gene>
    <name evidence="2" type="ORF">BK674_15845</name>
</gene>
<sequence length="504" mass="58760">MEDLIKVPSPDLYIFDDMERCQMAHEEVLGYINEFVEHEGAKVILIANEAEINEGTDYKRKREKLIGKTFEVFPDFNGAIDTFYSGIGSDSTREMLKSNKLEIQRIYRLSELNNLRILQQALWDFELVYEAIAEEHKKNDSAMVQLLQLILSFSFEIRSGRLDRSDLLMLPGLMLGEDNWINEGESNPFERIKNSIARYEHLVAGDLLSANTLVDVLVSGMIDKKIIRSNLDNSPLFARITEKSWRLVWHASQIDDEKFFEALRDMDERFDLRKYHDVPEMLHVFALKLWLSREGIIETTIENVVIEIKNYVTDIYSDFLAPLYKSKDFYAYNESSDGLGYIGRDTPEFLEVSQFLSEQRLRKGIDCYPEFAGKAIALLENNLRGFHELLTGDTEDIPYSKIPFLQALDCIKFVDHLVAVNPRNQDQVCTSICLRYRQRRLSQKLSEETEWFIGIIKELQSRLAIATALQRVRLKRLLYGYFKPTLEDYPELKDRIVFEKESEE</sequence>
<feature type="domain" description="KAP NTPase" evidence="1">
    <location>
        <begin position="14"/>
        <end position="130"/>
    </location>
</feature>
<name>A0A423NL23_9PSED</name>
<evidence type="ECO:0000259" key="1">
    <source>
        <dbReference type="Pfam" id="PF07693"/>
    </source>
</evidence>
<protein>
    <recommendedName>
        <fullName evidence="1">KAP NTPase domain-containing protein</fullName>
    </recommendedName>
</protein>
<dbReference type="Proteomes" id="UP000284207">
    <property type="component" value="Unassembled WGS sequence"/>
</dbReference>
<organism evidence="2 3">
    <name type="scientific">Pseudomonas moraviensis</name>
    <dbReference type="NCBI Taxonomy" id="321662"/>
    <lineage>
        <taxon>Bacteria</taxon>
        <taxon>Pseudomonadati</taxon>
        <taxon>Pseudomonadota</taxon>
        <taxon>Gammaproteobacteria</taxon>
        <taxon>Pseudomonadales</taxon>
        <taxon>Pseudomonadaceae</taxon>
        <taxon>Pseudomonas</taxon>
    </lineage>
</organism>
<evidence type="ECO:0000313" key="2">
    <source>
        <dbReference type="EMBL" id="RON98920.1"/>
    </source>
</evidence>
<comment type="caution">
    <text evidence="2">The sequence shown here is derived from an EMBL/GenBank/DDBJ whole genome shotgun (WGS) entry which is preliminary data.</text>
</comment>
<reference evidence="2 3" key="1">
    <citation type="submission" date="2016-10" db="EMBL/GenBank/DDBJ databases">
        <title>Comparative genome analysis of multiple Pseudomonas spp. focuses on biocontrol and plant growth promoting traits.</title>
        <authorList>
            <person name="Tao X.-Y."/>
            <person name="Taylor C.G."/>
        </authorList>
    </citation>
    <scope>NUCLEOTIDE SEQUENCE [LARGE SCALE GENOMIC DNA]</scope>
    <source>
        <strain evidence="2 3">36B3</strain>
    </source>
</reference>
<dbReference type="EMBL" id="MOCA01000006">
    <property type="protein sequence ID" value="RON98920.1"/>
    <property type="molecule type" value="Genomic_DNA"/>
</dbReference>